<evidence type="ECO:0000313" key="4">
    <source>
        <dbReference type="Proteomes" id="UP000317494"/>
    </source>
</evidence>
<evidence type="ECO:0000256" key="1">
    <source>
        <dbReference type="SAM" id="MobiDB-lite"/>
    </source>
</evidence>
<dbReference type="VEuPathDB" id="FungiDB:SeMB42_g06400"/>
<feature type="transmembrane region" description="Helical" evidence="2">
    <location>
        <begin position="97"/>
        <end position="118"/>
    </location>
</feature>
<name>A0A507CDV4_9FUNG</name>
<keyword evidence="2" id="KW-0472">Membrane</keyword>
<evidence type="ECO:0000313" key="3">
    <source>
        <dbReference type="EMBL" id="TPX39237.1"/>
    </source>
</evidence>
<proteinExistence type="predicted"/>
<feature type="transmembrane region" description="Helical" evidence="2">
    <location>
        <begin position="130"/>
        <end position="151"/>
    </location>
</feature>
<keyword evidence="4" id="KW-1185">Reference proteome</keyword>
<dbReference type="Proteomes" id="UP000317494">
    <property type="component" value="Unassembled WGS sequence"/>
</dbReference>
<evidence type="ECO:0000256" key="2">
    <source>
        <dbReference type="SAM" id="Phobius"/>
    </source>
</evidence>
<dbReference type="AlphaFoldDB" id="A0A507CDV4"/>
<feature type="transmembrane region" description="Helical" evidence="2">
    <location>
        <begin position="157"/>
        <end position="174"/>
    </location>
</feature>
<accession>A0A507CDV4</accession>
<gene>
    <name evidence="3" type="ORF">SeMB42_g06400</name>
</gene>
<protein>
    <submittedName>
        <fullName evidence="3">Uncharacterized protein</fullName>
    </submittedName>
</protein>
<keyword evidence="2" id="KW-1133">Transmembrane helix</keyword>
<feature type="transmembrane region" description="Helical" evidence="2">
    <location>
        <begin position="181"/>
        <end position="204"/>
    </location>
</feature>
<keyword evidence="2" id="KW-0812">Transmembrane</keyword>
<feature type="transmembrane region" description="Helical" evidence="2">
    <location>
        <begin position="216"/>
        <end position="234"/>
    </location>
</feature>
<comment type="caution">
    <text evidence="3">The sequence shown here is derived from an EMBL/GenBank/DDBJ whole genome shotgun (WGS) entry which is preliminary data.</text>
</comment>
<feature type="region of interest" description="Disordered" evidence="1">
    <location>
        <begin position="23"/>
        <end position="56"/>
    </location>
</feature>
<reference evidence="3 4" key="1">
    <citation type="journal article" date="2019" name="Sci. Rep.">
        <title>Comparative genomics of chytrid fungi reveal insights into the obligate biotrophic and pathogenic lifestyle of Synchytrium endobioticum.</title>
        <authorList>
            <person name="van de Vossenberg B.T.L.H."/>
            <person name="Warris S."/>
            <person name="Nguyen H.D.T."/>
            <person name="van Gent-Pelzer M.P.E."/>
            <person name="Joly D.L."/>
            <person name="van de Geest H.C."/>
            <person name="Bonants P.J.M."/>
            <person name="Smith D.S."/>
            <person name="Levesque C.A."/>
            <person name="van der Lee T.A.J."/>
        </authorList>
    </citation>
    <scope>NUCLEOTIDE SEQUENCE [LARGE SCALE GENOMIC DNA]</scope>
    <source>
        <strain evidence="3 4">MB42</strain>
    </source>
</reference>
<sequence length="241" mass="26958">MYVDELTLPHSNILAFKIKMSRKSKEEPASRPYLPGDPPVRQAPKSSTSPSSRSDTERGWWWKITCSNLVHSVIVAISCVVFSLWTQDIAHPWGQLLFGAEAAIQALLALSGFIHYSTRKTFSYAQHHPIATIVLRALVIMHHLIRIIIIFNPEYTTKIPVILGLASTILSVAAPVRVQRLFATLVLVNLVMAIKMWNLWAILYSVNIFLVALSKHAYPSALAEIVNIGIWYGIKVTGFKS</sequence>
<feature type="transmembrane region" description="Helical" evidence="2">
    <location>
        <begin position="60"/>
        <end position="85"/>
    </location>
</feature>
<dbReference type="EMBL" id="QEAN01000358">
    <property type="protein sequence ID" value="TPX39237.1"/>
    <property type="molecule type" value="Genomic_DNA"/>
</dbReference>
<organism evidence="3 4">
    <name type="scientific">Synchytrium endobioticum</name>
    <dbReference type="NCBI Taxonomy" id="286115"/>
    <lineage>
        <taxon>Eukaryota</taxon>
        <taxon>Fungi</taxon>
        <taxon>Fungi incertae sedis</taxon>
        <taxon>Chytridiomycota</taxon>
        <taxon>Chytridiomycota incertae sedis</taxon>
        <taxon>Chytridiomycetes</taxon>
        <taxon>Synchytriales</taxon>
        <taxon>Synchytriaceae</taxon>
        <taxon>Synchytrium</taxon>
    </lineage>
</organism>